<dbReference type="AlphaFoldDB" id="A0A076F8X1"/>
<gene>
    <name evidence="2" type="ORF">CIG1485E_0596</name>
</gene>
<keyword evidence="1" id="KW-0732">Signal</keyword>
<evidence type="ECO:0000313" key="2">
    <source>
        <dbReference type="EMBL" id="AII14456.1"/>
    </source>
</evidence>
<evidence type="ECO:0008006" key="4">
    <source>
        <dbReference type="Google" id="ProtNLM"/>
    </source>
</evidence>
<dbReference type="HOGENOM" id="CLU_051001_0_0_7"/>
<dbReference type="KEGG" id="caj:CIG1485E_0596"/>
<keyword evidence="3" id="KW-1185">Reference proteome</keyword>
<dbReference type="RefSeq" id="WP_038453564.1">
    <property type="nucleotide sequence ID" value="NZ_CP009043.1"/>
</dbReference>
<sequence length="411" mass="46257">MKKIIALMLSSLMLFANNQILSPIPPAKIFYINLEPEICDTACLEELLEKEYFISFLTRYEPKYANTGLESAYALLSQDIVPTSRIATAGSDVKIAVLVPQKVIKSYSLIVTNALFSYSIRRSLNSNIKFFLTEDESSANLNSAMISIKNEGFKFVIAPVTNTSLSVISDPKYSDLLFYIPTININSSPYKNSNLIYGGIDYNEQIQKLLERSNHKIAAFYDGSRLGSMLNSYVLQNSPDTYIREISGNKLNLKGMLDNNSRLKNASIFLNTPLIKTALLSSQFRVFDLNPNAVLSTQINYNNALLSLTQPLDRKNMYIANSISQIDDEITANNEIMGQNITYDWVAYSTTFGFDYLYTNFINQEATPLLSDKVENNQVIYDTKIMRANKFGFYIDENSSTSLESSLPTLP</sequence>
<dbReference type="STRING" id="1244531.CIG2463D_0596"/>
<reference evidence="3" key="1">
    <citation type="journal article" date="2014" name="Genome Announc.">
        <title>Complete Genome Sequence of Campylobacter iguaniorum Strain 1485ET, Isolated from a Bearded Dragon (Pogona vitticeps).</title>
        <authorList>
            <person name="Gilbert M.J."/>
            <person name="Miller W.G."/>
            <person name="Yee E."/>
            <person name="Kik M."/>
            <person name="Wagenaar J.A."/>
            <person name="Duim B."/>
        </authorList>
    </citation>
    <scope>NUCLEOTIDE SEQUENCE [LARGE SCALE GENOMIC DNA]</scope>
    <source>
        <strain evidence="3">1485E</strain>
    </source>
</reference>
<dbReference type="OrthoDB" id="5337863at2"/>
<feature type="chain" id="PRO_5001712090" description="Periplasmic protein" evidence="1">
    <location>
        <begin position="19"/>
        <end position="411"/>
    </location>
</feature>
<evidence type="ECO:0000313" key="3">
    <source>
        <dbReference type="Proteomes" id="UP000028486"/>
    </source>
</evidence>
<dbReference type="eggNOG" id="COG0683">
    <property type="taxonomic scope" value="Bacteria"/>
</dbReference>
<organism evidence="2 3">
    <name type="scientific">Campylobacter iguaniorum</name>
    <dbReference type="NCBI Taxonomy" id="1244531"/>
    <lineage>
        <taxon>Bacteria</taxon>
        <taxon>Pseudomonadati</taxon>
        <taxon>Campylobacterota</taxon>
        <taxon>Epsilonproteobacteria</taxon>
        <taxon>Campylobacterales</taxon>
        <taxon>Campylobacteraceae</taxon>
        <taxon>Campylobacter</taxon>
    </lineage>
</organism>
<proteinExistence type="predicted"/>
<protein>
    <recommendedName>
        <fullName evidence="4">Periplasmic protein</fullName>
    </recommendedName>
</protein>
<dbReference type="EMBL" id="CP009043">
    <property type="protein sequence ID" value="AII14456.1"/>
    <property type="molecule type" value="Genomic_DNA"/>
</dbReference>
<feature type="signal peptide" evidence="1">
    <location>
        <begin position="1"/>
        <end position="18"/>
    </location>
</feature>
<accession>A0A076F8X1</accession>
<evidence type="ECO:0000256" key="1">
    <source>
        <dbReference type="SAM" id="SignalP"/>
    </source>
</evidence>
<name>A0A076F8X1_9BACT</name>
<dbReference type="Proteomes" id="UP000028486">
    <property type="component" value="Chromosome"/>
</dbReference>